<evidence type="ECO:0000313" key="3">
    <source>
        <dbReference type="Proteomes" id="UP001499854"/>
    </source>
</evidence>
<evidence type="ECO:0000313" key="2">
    <source>
        <dbReference type="EMBL" id="GAA2003841.1"/>
    </source>
</evidence>
<feature type="region of interest" description="Disordered" evidence="1">
    <location>
        <begin position="105"/>
        <end position="143"/>
    </location>
</feature>
<reference evidence="3" key="1">
    <citation type="journal article" date="2019" name="Int. J. Syst. Evol. Microbiol.">
        <title>The Global Catalogue of Microorganisms (GCM) 10K type strain sequencing project: providing services to taxonomists for standard genome sequencing and annotation.</title>
        <authorList>
            <consortium name="The Broad Institute Genomics Platform"/>
            <consortium name="The Broad Institute Genome Sequencing Center for Infectious Disease"/>
            <person name="Wu L."/>
            <person name="Ma J."/>
        </authorList>
    </citation>
    <scope>NUCLEOTIDE SEQUENCE [LARGE SCALE GENOMIC DNA]</scope>
    <source>
        <strain evidence="3">JCM 16013</strain>
    </source>
</reference>
<proteinExistence type="predicted"/>
<name>A0ABP5ESY0_9ACTN</name>
<accession>A0ABP5ESY0</accession>
<comment type="caution">
    <text evidence="2">The sequence shown here is derived from an EMBL/GenBank/DDBJ whole genome shotgun (WGS) entry which is preliminary data.</text>
</comment>
<protein>
    <submittedName>
        <fullName evidence="2">Uncharacterized protein</fullName>
    </submittedName>
</protein>
<dbReference type="EMBL" id="BAAAQM010000080">
    <property type="protein sequence ID" value="GAA2003841.1"/>
    <property type="molecule type" value="Genomic_DNA"/>
</dbReference>
<feature type="compositionally biased region" description="Low complexity" evidence="1">
    <location>
        <begin position="116"/>
        <end position="127"/>
    </location>
</feature>
<evidence type="ECO:0000256" key="1">
    <source>
        <dbReference type="SAM" id="MobiDB-lite"/>
    </source>
</evidence>
<keyword evidence="3" id="KW-1185">Reference proteome</keyword>
<gene>
    <name evidence="2" type="ORF">GCM10009838_82560</name>
</gene>
<sequence length="143" mass="14638">MESTTTVVYGVQANSPAPLFRVIGGAVVSSCRPVSGQECFGFSGSVSRVESVSGAIVAGAAQALGLRGYVGEQVRQSERAHVRPVQGEAPAQLVRGGRREVLLAQVDGDGNGNGSFNGSDSDNGTNGTKPMTPWGYRTSSPPG</sequence>
<dbReference type="RefSeq" id="WP_344662682.1">
    <property type="nucleotide sequence ID" value="NZ_BAAAQM010000080.1"/>
</dbReference>
<organism evidence="2 3">
    <name type="scientific">Catenulispora subtropica</name>
    <dbReference type="NCBI Taxonomy" id="450798"/>
    <lineage>
        <taxon>Bacteria</taxon>
        <taxon>Bacillati</taxon>
        <taxon>Actinomycetota</taxon>
        <taxon>Actinomycetes</taxon>
        <taxon>Catenulisporales</taxon>
        <taxon>Catenulisporaceae</taxon>
        <taxon>Catenulispora</taxon>
    </lineage>
</organism>
<dbReference type="Proteomes" id="UP001499854">
    <property type="component" value="Unassembled WGS sequence"/>
</dbReference>